<dbReference type="Proteomes" id="UP000681594">
    <property type="component" value="Unassembled WGS sequence"/>
</dbReference>
<evidence type="ECO:0008006" key="5">
    <source>
        <dbReference type="Google" id="ProtNLM"/>
    </source>
</evidence>
<feature type="region of interest" description="Disordered" evidence="1">
    <location>
        <begin position="110"/>
        <end position="174"/>
    </location>
</feature>
<feature type="chain" id="PRO_5045919783" description="Tetratricopeptide repeat protein" evidence="2">
    <location>
        <begin position="22"/>
        <end position="914"/>
    </location>
</feature>
<accession>A0ABS4AGU1</accession>
<dbReference type="RefSeq" id="WP_209380512.1">
    <property type="nucleotide sequence ID" value="NZ_JAGIZB010000015.1"/>
</dbReference>
<name>A0ABS4AGU1_9PROT</name>
<protein>
    <recommendedName>
        <fullName evidence="5">Tetratricopeptide repeat protein</fullName>
    </recommendedName>
</protein>
<gene>
    <name evidence="3" type="ORF">J8J14_15820</name>
</gene>
<organism evidence="3 4">
    <name type="scientific">Pararoseomonas baculiformis</name>
    <dbReference type="NCBI Taxonomy" id="2820812"/>
    <lineage>
        <taxon>Bacteria</taxon>
        <taxon>Pseudomonadati</taxon>
        <taxon>Pseudomonadota</taxon>
        <taxon>Alphaproteobacteria</taxon>
        <taxon>Acetobacterales</taxon>
        <taxon>Acetobacteraceae</taxon>
        <taxon>Pararoseomonas</taxon>
    </lineage>
</organism>
<evidence type="ECO:0000256" key="1">
    <source>
        <dbReference type="SAM" id="MobiDB-lite"/>
    </source>
</evidence>
<feature type="compositionally biased region" description="Pro residues" evidence="1">
    <location>
        <begin position="139"/>
        <end position="158"/>
    </location>
</feature>
<evidence type="ECO:0000313" key="3">
    <source>
        <dbReference type="EMBL" id="MBP0446241.1"/>
    </source>
</evidence>
<feature type="signal peptide" evidence="2">
    <location>
        <begin position="1"/>
        <end position="21"/>
    </location>
</feature>
<sequence length="914" mass="95339">MRGAAGLAFCATILLVPQALAERAGVRLGEHPTHGRIVLDLAAPDIPYTIREEGEATLLRLAPGTVAELPATRRLPRNILSLGPAPDGLRFTTRPGTRLRHFRLGNRLVLDVMDSGPPSPPRAGEPRRPPAPRQAAPAPTAPLPVTSPIPPLADPPRPAEAAAPRPAAIPAQPAPAGLPLRTLASEQGPALLLPLPEETGLAIFRRGELILAVLDGPRPFNLDGIRSDPVFGRIEAETLPEATILRLPIAAPAALQAQRQGHHWLLTLSPAGAREATILPEPGEGRVQLRATAPGRPIPVADPETGLPILVGTVHQGGQAVSSARSLAQVDLLPTQLGVAALARADTVALRRSGDHFLLLGVSGAIRPGPDPAGTEMSRLMELPRLDPAAGQERLRAQHASLAAAPPLTRMPLRRAAAEGMLALGLAQEAQAMIRLAFQEDPRASSDPRSILLNAAAALLANRLPEARPLATAEMPANDEVTLWRALLAAMEGDASAAAPGLARTLPLLLGYPEPMRARLLPLAAEALQEAGDAGAARQLLQSAGDLPFLALARARMAEAEGRAEEALSLYATLASGRDRLVRARALRRAAELRLASGTLDAAGAAAALEAALFAWRGDAEELGLRLRIAALRGAAGNARAALDLLKDTAAIYPDQGDRIRPAQEAAFLQAIGQEPPLTAAALWESQPALLPKDQRGATALASLADRLAAMELPDRGVALMEQALDRAAPAQRPALAMRLAELRLAAGKPAAALHALEAVPDDPENALSRGLVAARARSALGAGAEAVSILRGLGAPALPALAALLAERQDWIGASDAFIALSASRPEDPATPQHVLRAAAFAALGGDAARLAAIRAAWLQRIGQGSLAEALALLTADPARGLSDLPRLQRELDLFRGFPNKLEAFRTADASSR</sequence>
<proteinExistence type="predicted"/>
<evidence type="ECO:0000313" key="4">
    <source>
        <dbReference type="Proteomes" id="UP000681594"/>
    </source>
</evidence>
<keyword evidence="4" id="KW-1185">Reference proteome</keyword>
<keyword evidence="2" id="KW-0732">Signal</keyword>
<dbReference type="EMBL" id="JAGIZB010000015">
    <property type="protein sequence ID" value="MBP0446241.1"/>
    <property type="molecule type" value="Genomic_DNA"/>
</dbReference>
<reference evidence="3 4" key="1">
    <citation type="submission" date="2021-03" db="EMBL/GenBank/DDBJ databases">
        <authorList>
            <person name="So Y."/>
        </authorList>
    </citation>
    <scope>NUCLEOTIDE SEQUENCE [LARGE SCALE GENOMIC DNA]</scope>
    <source>
        <strain evidence="3 4">SSH11</strain>
    </source>
</reference>
<comment type="caution">
    <text evidence="3">The sequence shown here is derived from an EMBL/GenBank/DDBJ whole genome shotgun (WGS) entry which is preliminary data.</text>
</comment>
<feature type="compositionally biased region" description="Low complexity" evidence="1">
    <location>
        <begin position="159"/>
        <end position="174"/>
    </location>
</feature>
<evidence type="ECO:0000256" key="2">
    <source>
        <dbReference type="SAM" id="SignalP"/>
    </source>
</evidence>